<proteinExistence type="predicted"/>
<evidence type="ECO:0000313" key="1">
    <source>
        <dbReference type="EMBL" id="GIY67892.1"/>
    </source>
</evidence>
<dbReference type="EMBL" id="BPLR01014290">
    <property type="protein sequence ID" value="GIY67892.1"/>
    <property type="molecule type" value="Genomic_DNA"/>
</dbReference>
<gene>
    <name evidence="1" type="primary">POLQ_1</name>
    <name evidence="1" type="ORF">CEXT_6241</name>
</gene>
<keyword evidence="1" id="KW-0808">Transferase</keyword>
<protein>
    <submittedName>
        <fullName evidence="1">DNA-directed DNA polymerase</fullName>
    </submittedName>
</protein>
<reference evidence="1 2" key="1">
    <citation type="submission" date="2021-06" db="EMBL/GenBank/DDBJ databases">
        <title>Caerostris extrusa draft genome.</title>
        <authorList>
            <person name="Kono N."/>
            <person name="Arakawa K."/>
        </authorList>
    </citation>
    <scope>NUCLEOTIDE SEQUENCE [LARGE SCALE GENOMIC DNA]</scope>
</reference>
<keyword evidence="1" id="KW-0239">DNA-directed DNA polymerase</keyword>
<keyword evidence="1" id="KW-0548">Nucleotidyltransferase</keyword>
<keyword evidence="2" id="KW-1185">Reference proteome</keyword>
<sequence length="109" mass="12991">MLRKKILHLHPLPKTVLDWRRLSFATTKVLMPLLRKNKYDSFFHMDRLYATCYLYTLTGRVNLHSPNLQFIPRDFNVNNTPDDISSEDEKKQKMSIIALMRRYHSLALV</sequence>
<comment type="caution">
    <text evidence="1">The sequence shown here is derived from an EMBL/GenBank/DDBJ whole genome shotgun (WGS) entry which is preliminary data.</text>
</comment>
<dbReference type="Proteomes" id="UP001054945">
    <property type="component" value="Unassembled WGS sequence"/>
</dbReference>
<dbReference type="SUPFAM" id="SSF56672">
    <property type="entry name" value="DNA/RNA polymerases"/>
    <property type="match status" value="1"/>
</dbReference>
<dbReference type="AlphaFoldDB" id="A0AAV4VCB2"/>
<dbReference type="GO" id="GO:0003887">
    <property type="term" value="F:DNA-directed DNA polymerase activity"/>
    <property type="evidence" value="ECO:0007669"/>
    <property type="project" value="UniProtKB-KW"/>
</dbReference>
<organism evidence="1 2">
    <name type="scientific">Caerostris extrusa</name>
    <name type="common">Bark spider</name>
    <name type="synonym">Caerostris bankana</name>
    <dbReference type="NCBI Taxonomy" id="172846"/>
    <lineage>
        <taxon>Eukaryota</taxon>
        <taxon>Metazoa</taxon>
        <taxon>Ecdysozoa</taxon>
        <taxon>Arthropoda</taxon>
        <taxon>Chelicerata</taxon>
        <taxon>Arachnida</taxon>
        <taxon>Araneae</taxon>
        <taxon>Araneomorphae</taxon>
        <taxon>Entelegynae</taxon>
        <taxon>Araneoidea</taxon>
        <taxon>Araneidae</taxon>
        <taxon>Caerostris</taxon>
    </lineage>
</organism>
<accession>A0AAV4VCB2</accession>
<dbReference type="InterPro" id="IPR043502">
    <property type="entry name" value="DNA/RNA_pol_sf"/>
</dbReference>
<name>A0AAV4VCB2_CAEEX</name>
<evidence type="ECO:0000313" key="2">
    <source>
        <dbReference type="Proteomes" id="UP001054945"/>
    </source>
</evidence>